<dbReference type="SUPFAM" id="SSF55785">
    <property type="entry name" value="PYP-like sensor domain (PAS domain)"/>
    <property type="match status" value="1"/>
</dbReference>
<dbReference type="OrthoDB" id="9804955at2"/>
<dbReference type="EMBL" id="ADLT01000045">
    <property type="protein sequence ID" value="EHO62672.1"/>
    <property type="molecule type" value="Genomic_DNA"/>
</dbReference>
<gene>
    <name evidence="2" type="ORF">HMPREF9453_01264</name>
</gene>
<evidence type="ECO:0000313" key="2">
    <source>
        <dbReference type="EMBL" id="EHO62672.1"/>
    </source>
</evidence>
<dbReference type="NCBIfam" id="TIGR00229">
    <property type="entry name" value="sensory_box"/>
    <property type="match status" value="1"/>
</dbReference>
<dbReference type="HOGENOM" id="CLU_2011613_0_0_9"/>
<accession>H1D0X6</accession>
<reference evidence="2 3" key="1">
    <citation type="submission" date="2011-11" db="EMBL/GenBank/DDBJ databases">
        <title>The Genome Sequence of Dialister succinatiphilus YIT 11850.</title>
        <authorList>
            <consortium name="The Broad Institute Genome Sequencing Platform"/>
            <person name="Earl A."/>
            <person name="Ward D."/>
            <person name="Feldgarden M."/>
            <person name="Gevers D."/>
            <person name="Morotomi M."/>
            <person name="Young S.K."/>
            <person name="Zeng Q."/>
            <person name="Gargeya S."/>
            <person name="Fitzgerald M."/>
            <person name="Haas B."/>
            <person name="Abouelleil A."/>
            <person name="Alvarado L."/>
            <person name="Arachchi H.M."/>
            <person name="Berlin A."/>
            <person name="Brown A."/>
            <person name="Chapman S.B."/>
            <person name="Dunbar C."/>
            <person name="Gearin G."/>
            <person name="Goldberg J."/>
            <person name="Griggs A."/>
            <person name="Gujja S."/>
            <person name="Heiman D."/>
            <person name="Howarth C."/>
            <person name="Lui A."/>
            <person name="MacDonald P.J.P."/>
            <person name="Montmayeur A."/>
            <person name="Murphy C."/>
            <person name="Neiman D."/>
            <person name="Pearson M."/>
            <person name="Priest M."/>
            <person name="Roberts A."/>
            <person name="Saif S."/>
            <person name="Shea T."/>
            <person name="Sisk P."/>
            <person name="Stolte C."/>
            <person name="Sykes S."/>
            <person name="Wortman J."/>
            <person name="Nusbaum C."/>
            <person name="Birren B."/>
        </authorList>
    </citation>
    <scope>NUCLEOTIDE SEQUENCE [LARGE SCALE GENOMIC DNA]</scope>
    <source>
        <strain evidence="2 3">YIT 11850</strain>
    </source>
</reference>
<sequence length="123" mass="13940">MTQESLTYTAILEHVMDGMPGGVLMYRADEKEEILYANSWLIHMFGCHDMDDFMAVTGGSFKSLVHPRDVEKVEKDIERQISSGTNVFDYVNYRIFTKEGTEKTVEEFGHLIHVPGGRTPPPA</sequence>
<organism evidence="2 3">
    <name type="scientific">Dialister succinatiphilus YIT 11850</name>
    <dbReference type="NCBI Taxonomy" id="742743"/>
    <lineage>
        <taxon>Bacteria</taxon>
        <taxon>Bacillati</taxon>
        <taxon>Bacillota</taxon>
        <taxon>Negativicutes</taxon>
        <taxon>Veillonellales</taxon>
        <taxon>Veillonellaceae</taxon>
        <taxon>Dialister</taxon>
    </lineage>
</organism>
<dbReference type="PROSITE" id="PS50112">
    <property type="entry name" value="PAS"/>
    <property type="match status" value="1"/>
</dbReference>
<dbReference type="RefSeq" id="WP_008859758.1">
    <property type="nucleotide sequence ID" value="NZ_JH591188.1"/>
</dbReference>
<comment type="caution">
    <text evidence="2">The sequence shown here is derived from an EMBL/GenBank/DDBJ whole genome shotgun (WGS) entry which is preliminary data.</text>
</comment>
<proteinExistence type="predicted"/>
<keyword evidence="3" id="KW-1185">Reference proteome</keyword>
<dbReference type="PATRIC" id="fig|742743.3.peg.1282"/>
<dbReference type="Proteomes" id="UP000003277">
    <property type="component" value="Unassembled WGS sequence"/>
</dbReference>
<name>H1D0X6_9FIRM</name>
<dbReference type="eggNOG" id="COG2205">
    <property type="taxonomic scope" value="Bacteria"/>
</dbReference>
<dbReference type="Gene3D" id="3.30.450.20">
    <property type="entry name" value="PAS domain"/>
    <property type="match status" value="1"/>
</dbReference>
<dbReference type="STRING" id="742743.HMPREF9453_01264"/>
<feature type="domain" description="PAS" evidence="1">
    <location>
        <begin position="8"/>
        <end position="84"/>
    </location>
</feature>
<evidence type="ECO:0000259" key="1">
    <source>
        <dbReference type="PROSITE" id="PS50112"/>
    </source>
</evidence>
<protein>
    <submittedName>
        <fullName evidence="2">PAS domain S-box protein</fullName>
    </submittedName>
</protein>
<dbReference type="CDD" id="cd00130">
    <property type="entry name" value="PAS"/>
    <property type="match status" value="1"/>
</dbReference>
<dbReference type="InterPro" id="IPR013655">
    <property type="entry name" value="PAS_fold_3"/>
</dbReference>
<dbReference type="Pfam" id="PF08447">
    <property type="entry name" value="PAS_3"/>
    <property type="match status" value="1"/>
</dbReference>
<dbReference type="InterPro" id="IPR000014">
    <property type="entry name" value="PAS"/>
</dbReference>
<evidence type="ECO:0000313" key="3">
    <source>
        <dbReference type="Proteomes" id="UP000003277"/>
    </source>
</evidence>
<dbReference type="AlphaFoldDB" id="H1D0X6"/>
<dbReference type="InterPro" id="IPR035965">
    <property type="entry name" value="PAS-like_dom_sf"/>
</dbReference>